<dbReference type="OrthoDB" id="5383839at2759"/>
<gene>
    <name evidence="2" type="ORF">KVT40_008970</name>
</gene>
<evidence type="ECO:0000313" key="2">
    <source>
        <dbReference type="EMBL" id="KAG8623994.1"/>
    </source>
</evidence>
<dbReference type="EMBL" id="JAESVG020000010">
    <property type="protein sequence ID" value="KAG8623994.1"/>
    <property type="molecule type" value="Genomic_DNA"/>
</dbReference>
<feature type="compositionally biased region" description="Polar residues" evidence="1">
    <location>
        <begin position="1"/>
        <end position="13"/>
    </location>
</feature>
<keyword evidence="3" id="KW-1185">Reference proteome</keyword>
<feature type="compositionally biased region" description="Polar residues" evidence="1">
    <location>
        <begin position="24"/>
        <end position="46"/>
    </location>
</feature>
<reference evidence="2" key="1">
    <citation type="submission" date="2021-07" db="EMBL/GenBank/DDBJ databases">
        <title>Elsinoe batatas strain:CRI-CJ2 Genome sequencing and assembly.</title>
        <authorList>
            <person name="Huang L."/>
        </authorList>
    </citation>
    <scope>NUCLEOTIDE SEQUENCE</scope>
    <source>
        <strain evidence="2">CRI-CJ2</strain>
    </source>
</reference>
<sequence>MFSDVSAPTTMDSTPEKKKWYRSSRPTSKLQRSSSAMSRRPSTASSIDPALLLRRSPIEFEDNYTVPPPPPTGTHPARRPSAARNASDGTGRKSSMSLDIPRPSSSVSRRISSTNRLPSKAHPALSAARSIRERVARARVPDPTRPSPTPAVPQSQAQPLPVIWTIAHDRAICVLDARNYTTEQSIRKLRRAFPELVGCYLSPSTVERRLQVLDQNPEIDYFRVGLDFKSVRSKPADLRPPARLSDRLSSTTSTGSSISTRSGYSETSTSSSSTIPPRATSKTGRRKAGNILGLVSETSLGKAGRPMSIIDERPGSVISNDGVTALPSKSKWINGRQEILSQPELERDRAMDQQRVTSPLTAVQSVCEKENGAPQSVYHEEKIERKVTGLRKLAERGHRKTGSGRSVMLQSPPSKRPGEQAGTIGRAM</sequence>
<proteinExistence type="predicted"/>
<accession>A0A8K0KWD9</accession>
<evidence type="ECO:0000313" key="3">
    <source>
        <dbReference type="Proteomes" id="UP000809789"/>
    </source>
</evidence>
<protein>
    <submittedName>
        <fullName evidence="2">Uncharacterized protein</fullName>
    </submittedName>
</protein>
<feature type="region of interest" description="Disordered" evidence="1">
    <location>
        <begin position="234"/>
        <end position="291"/>
    </location>
</feature>
<dbReference type="AlphaFoldDB" id="A0A8K0KWD9"/>
<feature type="region of interest" description="Disordered" evidence="1">
    <location>
        <begin position="392"/>
        <end position="428"/>
    </location>
</feature>
<feature type="compositionally biased region" description="Low complexity" evidence="1">
    <location>
        <begin position="100"/>
        <end position="113"/>
    </location>
</feature>
<feature type="region of interest" description="Disordered" evidence="1">
    <location>
        <begin position="1"/>
        <end position="128"/>
    </location>
</feature>
<comment type="caution">
    <text evidence="2">The sequence shown here is derived from an EMBL/GenBank/DDBJ whole genome shotgun (WGS) entry which is preliminary data.</text>
</comment>
<evidence type="ECO:0000256" key="1">
    <source>
        <dbReference type="SAM" id="MobiDB-lite"/>
    </source>
</evidence>
<feature type="compositionally biased region" description="Low complexity" evidence="1">
    <location>
        <begin position="249"/>
        <end position="274"/>
    </location>
</feature>
<name>A0A8K0KWD9_9PEZI</name>
<dbReference type="Proteomes" id="UP000809789">
    <property type="component" value="Unassembled WGS sequence"/>
</dbReference>
<organism evidence="2 3">
    <name type="scientific">Elsinoe batatas</name>
    <dbReference type="NCBI Taxonomy" id="2601811"/>
    <lineage>
        <taxon>Eukaryota</taxon>
        <taxon>Fungi</taxon>
        <taxon>Dikarya</taxon>
        <taxon>Ascomycota</taxon>
        <taxon>Pezizomycotina</taxon>
        <taxon>Dothideomycetes</taxon>
        <taxon>Dothideomycetidae</taxon>
        <taxon>Myriangiales</taxon>
        <taxon>Elsinoaceae</taxon>
        <taxon>Elsinoe</taxon>
    </lineage>
</organism>